<evidence type="ECO:0000313" key="3">
    <source>
        <dbReference type="EMBL" id="MVT73157.1"/>
    </source>
</evidence>
<proteinExistence type="predicted"/>
<feature type="region of interest" description="Disordered" evidence="1">
    <location>
        <begin position="66"/>
        <end position="88"/>
    </location>
</feature>
<dbReference type="Pfam" id="PF16220">
    <property type="entry name" value="DUF4880"/>
    <property type="match status" value="1"/>
</dbReference>
<protein>
    <submittedName>
        <fullName evidence="3">DUF4880 domain-containing protein</fullName>
    </submittedName>
</protein>
<keyword evidence="4" id="KW-1185">Reference proteome</keyword>
<name>A0A844T2Q6_9BRAD</name>
<evidence type="ECO:0000259" key="2">
    <source>
        <dbReference type="Pfam" id="PF16220"/>
    </source>
</evidence>
<dbReference type="EMBL" id="WQNE01000005">
    <property type="protein sequence ID" value="MVT73157.1"/>
    <property type="molecule type" value="Genomic_DNA"/>
</dbReference>
<organism evidence="3 4">
    <name type="scientific">Bradyrhizobium cajani</name>
    <dbReference type="NCBI Taxonomy" id="1928661"/>
    <lineage>
        <taxon>Bacteria</taxon>
        <taxon>Pseudomonadati</taxon>
        <taxon>Pseudomonadota</taxon>
        <taxon>Alphaproteobacteria</taxon>
        <taxon>Hyphomicrobiales</taxon>
        <taxon>Nitrobacteraceae</taxon>
        <taxon>Bradyrhizobium</taxon>
    </lineage>
</organism>
<sequence length="88" mass="9977">MVTKRSHQVDHLDPLIREALSWITRLKSGEATLADAEQLMDWRGRSTAHEHAFRDAVKCWRAIGQALATGRPPPASRRRRPPKSKARA</sequence>
<comment type="caution">
    <text evidence="3">The sequence shown here is derived from an EMBL/GenBank/DDBJ whole genome shotgun (WGS) entry which is preliminary data.</text>
</comment>
<gene>
    <name evidence="3" type="ORF">GPL20_08550</name>
</gene>
<reference evidence="3 4" key="1">
    <citation type="submission" date="2019-12" db="EMBL/GenBank/DDBJ databases">
        <title>Draft genome sequences Bradyrhizobium cajani AMBPC1010, Bradyrhizobium pachyrhizi AMBPC1040 and Bradyrhizobium yuanmingense ALSPC3051, three plant growth promoting strains isolated from nodules of Cajanus cajan L. in Dominican Republic.</title>
        <authorList>
            <person name="Flores-Felix J.D."/>
            <person name="Araujo J."/>
            <person name="Diaz-Alcantara C."/>
            <person name="Gonzalez-Andres F."/>
            <person name="Velazquez E."/>
        </authorList>
    </citation>
    <scope>NUCLEOTIDE SEQUENCE [LARGE SCALE GENOMIC DNA]</scope>
    <source>
        <strain evidence="3 4">1010</strain>
    </source>
</reference>
<evidence type="ECO:0000256" key="1">
    <source>
        <dbReference type="SAM" id="MobiDB-lite"/>
    </source>
</evidence>
<dbReference type="Proteomes" id="UP000449969">
    <property type="component" value="Unassembled WGS sequence"/>
</dbReference>
<feature type="compositionally biased region" description="Basic residues" evidence="1">
    <location>
        <begin position="76"/>
        <end position="88"/>
    </location>
</feature>
<dbReference type="InterPro" id="IPR032623">
    <property type="entry name" value="FecR_N"/>
</dbReference>
<dbReference type="AlphaFoldDB" id="A0A844T2Q6"/>
<accession>A0A844T2Q6</accession>
<feature type="domain" description="FecR N-terminal" evidence="2">
    <location>
        <begin position="17"/>
        <end position="56"/>
    </location>
</feature>
<evidence type="ECO:0000313" key="4">
    <source>
        <dbReference type="Proteomes" id="UP000449969"/>
    </source>
</evidence>